<evidence type="ECO:0000313" key="4">
    <source>
        <dbReference type="Proteomes" id="UP001565368"/>
    </source>
</evidence>
<dbReference type="InterPro" id="IPR054416">
    <property type="entry name" value="GST_UstS-like_C"/>
</dbReference>
<dbReference type="Pfam" id="PF13409">
    <property type="entry name" value="GST_N_2"/>
    <property type="match status" value="1"/>
</dbReference>
<accession>A0ABR3PTX1</accession>
<evidence type="ECO:0000313" key="3">
    <source>
        <dbReference type="EMBL" id="KAL1405894.1"/>
    </source>
</evidence>
<dbReference type="Gene3D" id="1.20.1050.10">
    <property type="match status" value="1"/>
</dbReference>
<dbReference type="InterPro" id="IPR004045">
    <property type="entry name" value="Glutathione_S-Trfase_N"/>
</dbReference>
<protein>
    <recommendedName>
        <fullName evidence="5">GST N-terminal domain-containing protein</fullName>
    </recommendedName>
</protein>
<dbReference type="Gene3D" id="3.40.30.10">
    <property type="entry name" value="Glutaredoxin"/>
    <property type="match status" value="1"/>
</dbReference>
<feature type="domain" description="Glutathione S-transferase UstS-like C-terminal" evidence="2">
    <location>
        <begin position="111"/>
        <end position="217"/>
    </location>
</feature>
<dbReference type="GeneID" id="95988617"/>
<dbReference type="InterPro" id="IPR050983">
    <property type="entry name" value="GST_Omega/HSP26"/>
</dbReference>
<feature type="domain" description="GST N-terminal" evidence="1">
    <location>
        <begin position="27"/>
        <end position="92"/>
    </location>
</feature>
<keyword evidence="4" id="KW-1185">Reference proteome</keyword>
<proteinExistence type="predicted"/>
<dbReference type="SUPFAM" id="SSF52833">
    <property type="entry name" value="Thioredoxin-like"/>
    <property type="match status" value="1"/>
</dbReference>
<sequence>MSTTTATPYVLSEIVLRGDAPEWPSHSMFVNRTKSDLAILGIPYTRDPLTFATVRGDLARKTGLDDVTVPTLEHAPGEYVTDSWAIAEWLDKTHGPEVLFPSGTKPFVRFLKRWVDDELSIEIRELFRPLFYRYQDAESAEYFLRVKYGGDEALLEGQIARLGKREEVAALGKRGRAKLRTLENYLADAPAGGPFLLGARPTHADSIVFGWVLCSQVNAAVVNAELWDNDELPRIRAWVAEMKKATGLDLSKQWEAKVVPQ</sequence>
<name>A0ABR3PTX1_9TREE</name>
<evidence type="ECO:0000259" key="2">
    <source>
        <dbReference type="Pfam" id="PF22041"/>
    </source>
</evidence>
<dbReference type="Pfam" id="PF22041">
    <property type="entry name" value="GST_C_7"/>
    <property type="match status" value="1"/>
</dbReference>
<dbReference type="InterPro" id="IPR036282">
    <property type="entry name" value="Glutathione-S-Trfase_C_sf"/>
</dbReference>
<dbReference type="InterPro" id="IPR036249">
    <property type="entry name" value="Thioredoxin-like_sf"/>
</dbReference>
<dbReference type="RefSeq" id="XP_069205838.1">
    <property type="nucleotide sequence ID" value="XM_069355997.1"/>
</dbReference>
<organism evidence="3 4">
    <name type="scientific">Vanrija albida</name>
    <dbReference type="NCBI Taxonomy" id="181172"/>
    <lineage>
        <taxon>Eukaryota</taxon>
        <taxon>Fungi</taxon>
        <taxon>Dikarya</taxon>
        <taxon>Basidiomycota</taxon>
        <taxon>Agaricomycotina</taxon>
        <taxon>Tremellomycetes</taxon>
        <taxon>Trichosporonales</taxon>
        <taxon>Trichosporonaceae</taxon>
        <taxon>Vanrija</taxon>
    </lineage>
</organism>
<dbReference type="SUPFAM" id="SSF47616">
    <property type="entry name" value="GST C-terminal domain-like"/>
    <property type="match status" value="1"/>
</dbReference>
<evidence type="ECO:0008006" key="5">
    <source>
        <dbReference type="Google" id="ProtNLM"/>
    </source>
</evidence>
<gene>
    <name evidence="3" type="ORF">Q8F55_007574</name>
</gene>
<dbReference type="Proteomes" id="UP001565368">
    <property type="component" value="Unassembled WGS sequence"/>
</dbReference>
<comment type="caution">
    <text evidence="3">The sequence shown here is derived from an EMBL/GenBank/DDBJ whole genome shotgun (WGS) entry which is preliminary data.</text>
</comment>
<reference evidence="3 4" key="1">
    <citation type="submission" date="2023-08" db="EMBL/GenBank/DDBJ databases">
        <title>Annotated Genome Sequence of Vanrija albida AlHP1.</title>
        <authorList>
            <person name="Herzog R."/>
        </authorList>
    </citation>
    <scope>NUCLEOTIDE SEQUENCE [LARGE SCALE GENOMIC DNA]</scope>
    <source>
        <strain evidence="3 4">AlHP1</strain>
    </source>
</reference>
<dbReference type="PANTHER" id="PTHR43968">
    <property type="match status" value="1"/>
</dbReference>
<evidence type="ECO:0000259" key="1">
    <source>
        <dbReference type="Pfam" id="PF13409"/>
    </source>
</evidence>
<dbReference type="PANTHER" id="PTHR43968:SF6">
    <property type="entry name" value="GLUTATHIONE S-TRANSFERASE OMEGA"/>
    <property type="match status" value="1"/>
</dbReference>
<dbReference type="EMBL" id="JBBXJM010000006">
    <property type="protein sequence ID" value="KAL1405894.1"/>
    <property type="molecule type" value="Genomic_DNA"/>
</dbReference>